<keyword evidence="1" id="KW-0812">Transmembrane</keyword>
<evidence type="ECO:0000259" key="2">
    <source>
        <dbReference type="Pfam" id="PF02517"/>
    </source>
</evidence>
<keyword evidence="3" id="KW-0645">Protease</keyword>
<dbReference type="AlphaFoldDB" id="A0A7G9QX76"/>
<organism evidence="3 4">
    <name type="scientific">Thermomonas brevis</name>
    <dbReference type="NCBI Taxonomy" id="215691"/>
    <lineage>
        <taxon>Bacteria</taxon>
        <taxon>Pseudomonadati</taxon>
        <taxon>Pseudomonadota</taxon>
        <taxon>Gammaproteobacteria</taxon>
        <taxon>Lysobacterales</taxon>
        <taxon>Lysobacteraceae</taxon>
        <taxon>Thermomonas</taxon>
    </lineage>
</organism>
<evidence type="ECO:0000313" key="4">
    <source>
        <dbReference type="Proteomes" id="UP000515977"/>
    </source>
</evidence>
<keyword evidence="1" id="KW-0472">Membrane</keyword>
<dbReference type="EMBL" id="CP060711">
    <property type="protein sequence ID" value="QNN47951.1"/>
    <property type="molecule type" value="Genomic_DNA"/>
</dbReference>
<dbReference type="KEGG" id="tbv:H9L17_07475"/>
<feature type="transmembrane region" description="Helical" evidence="1">
    <location>
        <begin position="69"/>
        <end position="90"/>
    </location>
</feature>
<gene>
    <name evidence="3" type="ORF">H9L17_07475</name>
</gene>
<evidence type="ECO:0000256" key="1">
    <source>
        <dbReference type="SAM" id="Phobius"/>
    </source>
</evidence>
<feature type="transmembrane region" description="Helical" evidence="1">
    <location>
        <begin position="96"/>
        <end position="116"/>
    </location>
</feature>
<proteinExistence type="predicted"/>
<feature type="transmembrane region" description="Helical" evidence="1">
    <location>
        <begin position="31"/>
        <end position="48"/>
    </location>
</feature>
<feature type="transmembrane region" description="Helical" evidence="1">
    <location>
        <begin position="137"/>
        <end position="156"/>
    </location>
</feature>
<evidence type="ECO:0000313" key="3">
    <source>
        <dbReference type="EMBL" id="QNN47951.1"/>
    </source>
</evidence>
<dbReference type="PANTHER" id="PTHR39430:SF1">
    <property type="entry name" value="PROTEASE"/>
    <property type="match status" value="1"/>
</dbReference>
<name>A0A7G9QX76_9GAMM</name>
<feature type="domain" description="CAAX prenyl protease 2/Lysostaphin resistance protein A-like" evidence="2">
    <location>
        <begin position="105"/>
        <end position="197"/>
    </location>
</feature>
<sequence length="255" mass="27382">MNKRLVLGFLLLFVVYQTSEGLQTVFAPGNPLGPALMLLALLLAWPVGRWLDGSGWRAFGLHGRRWVGILGGGLLLAMLAKLAAEAIALWLGIETFAAPVALPLSAVALLLVTTFIPSLAEDILTRGFLLRLAPKPLGFWGYTLASALLYTANHLWRLDWGATEQLRLFCLGLAYGAAAWRFRSLWAAVGLHWGWNLANALLSQAWPGPVEDVAGARLVSAAVHLAIFAILAGWVRRERGEDGGQALAGNASTSP</sequence>
<keyword evidence="3" id="KW-0378">Hydrolase</keyword>
<feature type="transmembrane region" description="Helical" evidence="1">
    <location>
        <begin position="214"/>
        <end position="235"/>
    </location>
</feature>
<dbReference type="GO" id="GO:0006508">
    <property type="term" value="P:proteolysis"/>
    <property type="evidence" value="ECO:0007669"/>
    <property type="project" value="UniProtKB-KW"/>
</dbReference>
<dbReference type="GO" id="GO:0008237">
    <property type="term" value="F:metallopeptidase activity"/>
    <property type="evidence" value="ECO:0007669"/>
    <property type="project" value="UniProtKB-KW"/>
</dbReference>
<keyword evidence="4" id="KW-1185">Reference proteome</keyword>
<dbReference type="Proteomes" id="UP000515977">
    <property type="component" value="Chromosome"/>
</dbReference>
<keyword evidence="1" id="KW-1133">Transmembrane helix</keyword>
<protein>
    <submittedName>
        <fullName evidence="3">CPBP family intramembrane metalloprotease</fullName>
    </submittedName>
</protein>
<dbReference type="GO" id="GO:0004175">
    <property type="term" value="F:endopeptidase activity"/>
    <property type="evidence" value="ECO:0007669"/>
    <property type="project" value="UniProtKB-ARBA"/>
</dbReference>
<dbReference type="GO" id="GO:0080120">
    <property type="term" value="P:CAAX-box protein maturation"/>
    <property type="evidence" value="ECO:0007669"/>
    <property type="project" value="UniProtKB-ARBA"/>
</dbReference>
<reference evidence="3 4" key="1">
    <citation type="submission" date="2020-08" db="EMBL/GenBank/DDBJ databases">
        <title>Genome sequence of Thermomonas brevis KACC 16975T.</title>
        <authorList>
            <person name="Hyun D.-W."/>
            <person name="Bae J.-W."/>
        </authorList>
    </citation>
    <scope>NUCLEOTIDE SEQUENCE [LARGE SCALE GENOMIC DNA]</scope>
    <source>
        <strain evidence="3 4">KACC 16975</strain>
    </source>
</reference>
<dbReference type="PANTHER" id="PTHR39430">
    <property type="entry name" value="MEMBRANE-ASSOCIATED PROTEASE-RELATED"/>
    <property type="match status" value="1"/>
</dbReference>
<accession>A0A7G9QX76</accession>
<dbReference type="Pfam" id="PF02517">
    <property type="entry name" value="Rce1-like"/>
    <property type="match status" value="1"/>
</dbReference>
<keyword evidence="3" id="KW-0482">Metalloprotease</keyword>
<dbReference type="InterPro" id="IPR003675">
    <property type="entry name" value="Rce1/LyrA-like_dom"/>
</dbReference>
<dbReference type="RefSeq" id="WP_187571695.1">
    <property type="nucleotide sequence ID" value="NZ_CP060711.1"/>
</dbReference>